<evidence type="ECO:0000313" key="3">
    <source>
        <dbReference type="Proteomes" id="UP000032671"/>
    </source>
</evidence>
<organism evidence="1 3">
    <name type="scientific">Acetobacter cibinongensis</name>
    <dbReference type="NCBI Taxonomy" id="146475"/>
    <lineage>
        <taxon>Bacteria</taxon>
        <taxon>Pseudomonadati</taxon>
        <taxon>Pseudomonadota</taxon>
        <taxon>Alphaproteobacteria</taxon>
        <taxon>Acetobacterales</taxon>
        <taxon>Acetobacteraceae</taxon>
        <taxon>Acetobacter</taxon>
    </lineage>
</organism>
<dbReference type="Proteomes" id="UP000321891">
    <property type="component" value="Unassembled WGS sequence"/>
</dbReference>
<gene>
    <name evidence="1" type="ORF">Abci_002_046</name>
    <name evidence="2" type="ORF">ACI01nite_21490</name>
</gene>
<accession>A0A6N3SS83</accession>
<sequence>MPIPFLRSAMLLQAREPQQYTGLAQNKWEIIRLCAGASTAHIEEQLLLWPEVALKWRGRTD</sequence>
<dbReference type="Proteomes" id="UP000032671">
    <property type="component" value="Unassembled WGS sequence"/>
</dbReference>
<name>A0A0D6MZP9_9PROT</name>
<dbReference type="AlphaFoldDB" id="A0A0D6MZP9"/>
<reference evidence="1 3" key="1">
    <citation type="submission" date="2012-11" db="EMBL/GenBank/DDBJ databases">
        <title>Whole genome sequence of Acetobacter cibinongensis 4H-1.</title>
        <authorList>
            <person name="Azuma Y."/>
            <person name="Higashiura N."/>
            <person name="Hirakawa H."/>
            <person name="Matsushita K."/>
        </authorList>
    </citation>
    <scope>NUCLEOTIDE SEQUENCE [LARGE SCALE GENOMIC DNA]</scope>
    <source>
        <strain evidence="1 3">4H-1</strain>
    </source>
</reference>
<proteinExistence type="predicted"/>
<reference evidence="2 4" key="2">
    <citation type="submission" date="2019-07" db="EMBL/GenBank/DDBJ databases">
        <title>Whole genome shotgun sequence of Acetobacter cibinongensis NBRC 16605.</title>
        <authorList>
            <person name="Hosoyama A."/>
            <person name="Uohara A."/>
            <person name="Ohji S."/>
            <person name="Ichikawa N."/>
        </authorList>
    </citation>
    <scope>NUCLEOTIDE SEQUENCE [LARGE SCALE GENOMIC DNA]</scope>
    <source>
        <strain evidence="2 4">NBRC 16605</strain>
    </source>
</reference>
<protein>
    <submittedName>
        <fullName evidence="1">Uncharacterized protein</fullName>
    </submittedName>
</protein>
<evidence type="ECO:0000313" key="1">
    <source>
        <dbReference type="EMBL" id="GAN59169.1"/>
    </source>
</evidence>
<comment type="caution">
    <text evidence="1">The sequence shown here is derived from an EMBL/GenBank/DDBJ whole genome shotgun (WGS) entry which is preliminary data.</text>
</comment>
<keyword evidence="4" id="KW-1185">Reference proteome</keyword>
<accession>A0A0D6MZP9</accession>
<dbReference type="EMBL" id="BJVU01000010">
    <property type="protein sequence ID" value="GEL59547.1"/>
    <property type="molecule type" value="Genomic_DNA"/>
</dbReference>
<evidence type="ECO:0000313" key="4">
    <source>
        <dbReference type="Proteomes" id="UP000321891"/>
    </source>
</evidence>
<dbReference type="EMBL" id="BAMV01000002">
    <property type="protein sequence ID" value="GAN59169.1"/>
    <property type="molecule type" value="Genomic_DNA"/>
</dbReference>
<evidence type="ECO:0000313" key="2">
    <source>
        <dbReference type="EMBL" id="GEL59547.1"/>
    </source>
</evidence>